<evidence type="ECO:0000256" key="1">
    <source>
        <dbReference type="ARBA" id="ARBA00022801"/>
    </source>
</evidence>
<dbReference type="CDD" id="cd03890">
    <property type="entry name" value="M20_pepD"/>
    <property type="match status" value="1"/>
</dbReference>
<dbReference type="InterPro" id="IPR001160">
    <property type="entry name" value="Peptidase_M20C"/>
</dbReference>
<sequence>MNTEVASLSPSVLWTSFEELNSIPRPSKKEERVIAFLLDFGKNLGLETVQDAIGNVIIRKPATPGMEDRKTVVLQAHVDMVCVKNAAVSFDFDTQGIESYIDNGWVKAKGTTLGADNGIGAAAAMAVLRSKDIEHGPVEALFTIDEETGMTGAAELDPNILTGSILLNMDTEDEGELCIGCAGGIDTNVNWSYTEESTTDAQVGLHITLRGLKGGHSGCDIHLGRGNANKLMNRLLWGTYKTFGLQVQSIDGGSLRNAIPRESFATVVVSQDKKEAFIQHVNALGAIIKDELSTTEPSMEILVEETSLPAKVMTADAQEKLLAAIYACPNGVTRMSADIEGLVETSTSLARIIVKEGTFESQSLTRSSVDTAKLDVANQIESGYHLIGATVEHSGSYPGWTPNPNSEILTVMQELHKEFFKKDAIVNAVHAGLECGIIGQHYPEMDMISFGPTIKNAHSPDEMCEIETVDRFWGYLLETLKRIPKK</sequence>
<comment type="caution">
    <text evidence="3">The sequence shown here is derived from an EMBL/GenBank/DDBJ whole genome shotgun (WGS) entry which is preliminary data.</text>
</comment>
<dbReference type="SUPFAM" id="SSF53187">
    <property type="entry name" value="Zn-dependent exopeptidases"/>
    <property type="match status" value="1"/>
</dbReference>
<proteinExistence type="predicted"/>
<accession>A0ABP9D4D9</accession>
<evidence type="ECO:0000313" key="3">
    <source>
        <dbReference type="EMBL" id="GAA4828627.1"/>
    </source>
</evidence>
<evidence type="ECO:0000259" key="2">
    <source>
        <dbReference type="Pfam" id="PF07687"/>
    </source>
</evidence>
<name>A0ABP9D4D9_9BACT</name>
<dbReference type="NCBIfam" id="TIGR01893">
    <property type="entry name" value="aa-his-dipept"/>
    <property type="match status" value="1"/>
</dbReference>
<dbReference type="RefSeq" id="WP_345370084.1">
    <property type="nucleotide sequence ID" value="NZ_BAABJX010000020.1"/>
</dbReference>
<dbReference type="Pfam" id="PF01546">
    <property type="entry name" value="Peptidase_M20"/>
    <property type="match status" value="1"/>
</dbReference>
<evidence type="ECO:0000313" key="4">
    <source>
        <dbReference type="Proteomes" id="UP001500298"/>
    </source>
</evidence>
<dbReference type="PRINTS" id="PR00934">
    <property type="entry name" value="XHISDIPTASE"/>
</dbReference>
<dbReference type="PANTHER" id="PTHR43501">
    <property type="entry name" value="CYTOSOL NON-SPECIFIC DIPEPTIDASE"/>
    <property type="match status" value="1"/>
</dbReference>
<dbReference type="InterPro" id="IPR002933">
    <property type="entry name" value="Peptidase_M20"/>
</dbReference>
<dbReference type="EMBL" id="BAABJX010000020">
    <property type="protein sequence ID" value="GAA4828627.1"/>
    <property type="molecule type" value="Genomic_DNA"/>
</dbReference>
<dbReference type="Gene3D" id="3.40.630.10">
    <property type="entry name" value="Zn peptidases"/>
    <property type="match status" value="2"/>
</dbReference>
<reference evidence="4" key="1">
    <citation type="journal article" date="2019" name="Int. J. Syst. Evol. Microbiol.">
        <title>The Global Catalogue of Microorganisms (GCM) 10K type strain sequencing project: providing services to taxonomists for standard genome sequencing and annotation.</title>
        <authorList>
            <consortium name="The Broad Institute Genomics Platform"/>
            <consortium name="The Broad Institute Genome Sequencing Center for Infectious Disease"/>
            <person name="Wu L."/>
            <person name="Ma J."/>
        </authorList>
    </citation>
    <scope>NUCLEOTIDE SEQUENCE [LARGE SCALE GENOMIC DNA]</scope>
    <source>
        <strain evidence="4">JCM 18326</strain>
    </source>
</reference>
<dbReference type="InterPro" id="IPR011650">
    <property type="entry name" value="Peptidase_M20_dimer"/>
</dbReference>
<dbReference type="Proteomes" id="UP001500298">
    <property type="component" value="Unassembled WGS sequence"/>
</dbReference>
<gene>
    <name evidence="3" type="ORF">GCM10023331_12140</name>
</gene>
<dbReference type="PIRSF" id="PIRSF016599">
    <property type="entry name" value="Xaa-His_dipept"/>
    <property type="match status" value="1"/>
</dbReference>
<feature type="domain" description="Peptidase M20 dimerisation" evidence="2">
    <location>
        <begin position="208"/>
        <end position="293"/>
    </location>
</feature>
<protein>
    <submittedName>
        <fullName evidence="3">Aminoacyl-histidine dipeptidase</fullName>
    </submittedName>
</protein>
<keyword evidence="1" id="KW-0378">Hydrolase</keyword>
<organism evidence="3 4">
    <name type="scientific">Algivirga pacifica</name>
    <dbReference type="NCBI Taxonomy" id="1162670"/>
    <lineage>
        <taxon>Bacteria</taxon>
        <taxon>Pseudomonadati</taxon>
        <taxon>Bacteroidota</taxon>
        <taxon>Cytophagia</taxon>
        <taxon>Cytophagales</taxon>
        <taxon>Flammeovirgaceae</taxon>
        <taxon>Algivirga</taxon>
    </lineage>
</organism>
<dbReference type="PANTHER" id="PTHR43501:SF1">
    <property type="entry name" value="CYTOSOL NON-SPECIFIC DIPEPTIDASE"/>
    <property type="match status" value="1"/>
</dbReference>
<dbReference type="Pfam" id="PF07687">
    <property type="entry name" value="M20_dimer"/>
    <property type="match status" value="1"/>
</dbReference>
<keyword evidence="4" id="KW-1185">Reference proteome</keyword>